<evidence type="ECO:0000256" key="3">
    <source>
        <dbReference type="ARBA" id="ARBA00012535"/>
    </source>
</evidence>
<dbReference type="SUPFAM" id="SSF51905">
    <property type="entry name" value="FAD/NAD(P)-binding domain"/>
    <property type="match status" value="1"/>
</dbReference>
<reference evidence="8 9" key="1">
    <citation type="submission" date="2018-12" db="EMBL/GenBank/DDBJ databases">
        <title>Sphingomonas sp. HMF7854 Genome sequencing and assembly.</title>
        <authorList>
            <person name="Cha I."/>
            <person name="Kang H."/>
            <person name="Kim H."/>
            <person name="Kang J."/>
            <person name="Joh K."/>
        </authorList>
    </citation>
    <scope>NUCLEOTIDE SEQUENCE [LARGE SCALE GENOMIC DNA]</scope>
    <source>
        <strain evidence="8 9">HMF7854</strain>
    </source>
</reference>
<evidence type="ECO:0000256" key="5">
    <source>
        <dbReference type="ARBA" id="ARBA00023070"/>
    </source>
</evidence>
<organism evidence="8 9">
    <name type="scientific">Sphingomonas ginkgonis</name>
    <dbReference type="NCBI Taxonomy" id="2315330"/>
    <lineage>
        <taxon>Bacteria</taxon>
        <taxon>Pseudomonadati</taxon>
        <taxon>Pseudomonadota</taxon>
        <taxon>Alphaproteobacteria</taxon>
        <taxon>Sphingomonadales</taxon>
        <taxon>Sphingomonadaceae</taxon>
        <taxon>Sphingomonas</taxon>
    </lineage>
</organism>
<dbReference type="InterPro" id="IPR050281">
    <property type="entry name" value="Flavin_monoamine_oxidase"/>
</dbReference>
<dbReference type="Gene3D" id="3.50.50.60">
    <property type="entry name" value="FAD/NAD(P)-binding domain"/>
    <property type="match status" value="1"/>
</dbReference>
<keyword evidence="5" id="KW-0073">Auxin biosynthesis</keyword>
<name>A0A429VCP0_9SPHN</name>
<dbReference type="GO" id="GO:0009851">
    <property type="term" value="P:auxin biosynthetic process"/>
    <property type="evidence" value="ECO:0007669"/>
    <property type="project" value="UniProtKB-KW"/>
</dbReference>
<keyword evidence="9" id="KW-1185">Reference proteome</keyword>
<evidence type="ECO:0000256" key="2">
    <source>
        <dbReference type="ARBA" id="ARBA00005833"/>
    </source>
</evidence>
<dbReference type="OrthoDB" id="337830at2"/>
<dbReference type="InterPro" id="IPR002937">
    <property type="entry name" value="Amino_oxidase"/>
</dbReference>
<dbReference type="PANTHER" id="PTHR10742">
    <property type="entry name" value="FLAVIN MONOAMINE OXIDASE"/>
    <property type="match status" value="1"/>
</dbReference>
<gene>
    <name evidence="8" type="ORF">HMF7854_13640</name>
</gene>
<dbReference type="Pfam" id="PF01593">
    <property type="entry name" value="Amino_oxidase"/>
    <property type="match status" value="1"/>
</dbReference>
<dbReference type="RefSeq" id="WP_126719704.1">
    <property type="nucleotide sequence ID" value="NZ_RWJF01000001.1"/>
</dbReference>
<comment type="catalytic activity">
    <reaction evidence="6">
        <text>L-tryptophan + O2 = indole-3-acetamide + CO2 + H2O</text>
        <dbReference type="Rhea" id="RHEA:16165"/>
        <dbReference type="ChEBI" id="CHEBI:15377"/>
        <dbReference type="ChEBI" id="CHEBI:15379"/>
        <dbReference type="ChEBI" id="CHEBI:16031"/>
        <dbReference type="ChEBI" id="CHEBI:16526"/>
        <dbReference type="ChEBI" id="CHEBI:57912"/>
        <dbReference type="EC" id="1.13.12.3"/>
    </reaction>
</comment>
<evidence type="ECO:0000256" key="1">
    <source>
        <dbReference type="ARBA" id="ARBA00004814"/>
    </source>
</evidence>
<sequence>MFDLAIVGAGAAGIAAATEARARGLSCVVLEASPRVGGRAETTRWRGHALDLGAGWLHSAERNPMRVAAERIGQPVDRSPSPWREQFRDLGFGKDEQAAANAAAAAFEARIAAVPPASDVAADALEPGGPWNGFLDALSGYLNGAALKQVSARDYAAWEEAASDNNWRLTRGYGTLVETLAEDLDVRTGVAVRAVDRSGTAVNLLTDTGAVAAARAVVAVPTTMLASEAIRFAPDVDAHRHAAAQLPLGHVEKHFFTLPDPATFPKDAHLLGNPHHSETGSYMLRPLGMPVIECFFGGDWLPDAAGLDALAREQLGALLGSGFARAMEPVAASDWRGHAFIRGSYSFARPGAQEQRRRLAEPVDERLAFAGEALSTSDYATVHGAWQSGREAVRRLMEAE</sequence>
<dbReference type="EMBL" id="RWJF01000001">
    <property type="protein sequence ID" value="RST31765.1"/>
    <property type="molecule type" value="Genomic_DNA"/>
</dbReference>
<comment type="similarity">
    <text evidence="2">Belongs to the tryptophan 2-monooxygenase family.</text>
</comment>
<dbReference type="EC" id="1.13.12.3" evidence="3"/>
<evidence type="ECO:0000256" key="6">
    <source>
        <dbReference type="ARBA" id="ARBA00047321"/>
    </source>
</evidence>
<protein>
    <recommendedName>
        <fullName evidence="4">Tryptophan 2-monooxygenase</fullName>
        <ecNumber evidence="3">1.13.12.3</ecNumber>
    </recommendedName>
</protein>
<dbReference type="AlphaFoldDB" id="A0A429VCP0"/>
<dbReference type="Proteomes" id="UP000274661">
    <property type="component" value="Unassembled WGS sequence"/>
</dbReference>
<evidence type="ECO:0000313" key="8">
    <source>
        <dbReference type="EMBL" id="RST31765.1"/>
    </source>
</evidence>
<evidence type="ECO:0000259" key="7">
    <source>
        <dbReference type="Pfam" id="PF01593"/>
    </source>
</evidence>
<dbReference type="GO" id="GO:0050361">
    <property type="term" value="F:tryptophan 2-monooxygenase activity"/>
    <property type="evidence" value="ECO:0007669"/>
    <property type="project" value="UniProtKB-EC"/>
</dbReference>
<proteinExistence type="inferred from homology"/>
<feature type="domain" description="Amine oxidase" evidence="7">
    <location>
        <begin position="12"/>
        <end position="396"/>
    </location>
</feature>
<evidence type="ECO:0000313" key="9">
    <source>
        <dbReference type="Proteomes" id="UP000274661"/>
    </source>
</evidence>
<comment type="caution">
    <text evidence="8">The sequence shown here is derived from an EMBL/GenBank/DDBJ whole genome shotgun (WGS) entry which is preliminary data.</text>
</comment>
<comment type="pathway">
    <text evidence="1">Plant hormone metabolism; auxin biosynthesis.</text>
</comment>
<evidence type="ECO:0000256" key="4">
    <source>
        <dbReference type="ARBA" id="ARBA00017871"/>
    </source>
</evidence>
<dbReference type="InterPro" id="IPR036188">
    <property type="entry name" value="FAD/NAD-bd_sf"/>
</dbReference>
<dbReference type="SUPFAM" id="SSF54373">
    <property type="entry name" value="FAD-linked reductases, C-terminal domain"/>
    <property type="match status" value="1"/>
</dbReference>
<accession>A0A429VCP0</accession>
<dbReference type="PANTHER" id="PTHR10742:SF410">
    <property type="entry name" value="LYSINE-SPECIFIC HISTONE DEMETHYLASE 2"/>
    <property type="match status" value="1"/>
</dbReference>